<dbReference type="AlphaFoldDB" id="A0A073IX16"/>
<comment type="caution">
    <text evidence="1">The sequence shown here is derived from an EMBL/GenBank/DDBJ whole genome shotgun (WGS) entry which is preliminary data.</text>
</comment>
<gene>
    <name evidence="1" type="ORF">SUH3_08315</name>
</gene>
<keyword evidence="2" id="KW-1185">Reference proteome</keyword>
<evidence type="ECO:0000313" key="1">
    <source>
        <dbReference type="EMBL" id="KEJ94130.1"/>
    </source>
</evidence>
<accession>A0A073IX16</accession>
<proteinExistence type="predicted"/>
<reference evidence="1 2" key="1">
    <citation type="submission" date="2014-01" db="EMBL/GenBank/DDBJ databases">
        <title>Sulfitobacter sp. H3 (MCCC 1A00686) Genome Sequencing.</title>
        <authorList>
            <person name="Lai Q."/>
            <person name="Hong Z."/>
        </authorList>
    </citation>
    <scope>NUCLEOTIDE SEQUENCE [LARGE SCALE GENOMIC DNA]</scope>
    <source>
        <strain evidence="1 2">H3</strain>
    </source>
</reference>
<dbReference type="EMBL" id="JAMD01000018">
    <property type="protein sequence ID" value="KEJ94130.1"/>
    <property type="molecule type" value="Genomic_DNA"/>
</dbReference>
<protein>
    <submittedName>
        <fullName evidence="1">Uncharacterized protein</fullName>
    </submittedName>
</protein>
<name>A0A073IX16_9RHOB</name>
<sequence>MRCAAVVVAEQHGKSGFALDQRSDVHLALSAFEDHQITLPFAKSLSGINVIRTFMDGSIRREYKATGPARVVWSPFFPAVRQITGKFSGLAIRTVNIRVDRLVADAHCLIFKLQTTRDLFWRPTFFELLDHSFAQTNQPHQFASPRASLGCCALSDNTVVSVQFWQLFIVVVIAFDLAIHRGNMPADLCSNLTYRHLRIQHIFYRATFTQVKLCMRHLPFSLLSSKIGEISQPSLECAHVVVSDLISKIMLI</sequence>
<dbReference type="Proteomes" id="UP000027746">
    <property type="component" value="Unassembled WGS sequence"/>
</dbReference>
<organism evidence="1 2">
    <name type="scientific">Pseudosulfitobacter pseudonitzschiae</name>
    <dbReference type="NCBI Taxonomy" id="1402135"/>
    <lineage>
        <taxon>Bacteria</taxon>
        <taxon>Pseudomonadati</taxon>
        <taxon>Pseudomonadota</taxon>
        <taxon>Alphaproteobacteria</taxon>
        <taxon>Rhodobacterales</taxon>
        <taxon>Roseobacteraceae</taxon>
        <taxon>Pseudosulfitobacter</taxon>
    </lineage>
</organism>
<evidence type="ECO:0000313" key="2">
    <source>
        <dbReference type="Proteomes" id="UP000027746"/>
    </source>
</evidence>